<evidence type="ECO:0000256" key="1">
    <source>
        <dbReference type="ARBA" id="ARBA00023125"/>
    </source>
</evidence>
<comment type="caution">
    <text evidence="3">The sequence shown here is derived from an EMBL/GenBank/DDBJ whole genome shotgun (WGS) entry which is preliminary data.</text>
</comment>
<dbReference type="Proteomes" id="UP000019812">
    <property type="component" value="Unassembled WGS sequence"/>
</dbReference>
<reference evidence="3 4" key="1">
    <citation type="submission" date="2014-07" db="EMBL/GenBank/DDBJ databases">
        <title>Expanding our view of genomic diversity in Candidatus Accumulibacter clades.</title>
        <authorList>
            <person name="Skennerton C.T."/>
            <person name="Barr J.J."/>
            <person name="Slater F.R."/>
            <person name="Bond P.L."/>
            <person name="Tyson G.W."/>
        </authorList>
    </citation>
    <scope>NUCLEOTIDE SEQUENCE [LARGE SCALE GENOMIC DNA]</scope>
    <source>
        <strain evidence="4">SK-01</strain>
    </source>
</reference>
<organism evidence="3 4">
    <name type="scientific">Candidatus Accumulibacter vicinus</name>
    <dbReference type="NCBI Taxonomy" id="2954382"/>
    <lineage>
        <taxon>Bacteria</taxon>
        <taxon>Pseudomonadati</taxon>
        <taxon>Pseudomonadota</taxon>
        <taxon>Betaproteobacteria</taxon>
        <taxon>Candidatus Accumulibacter</taxon>
    </lineage>
</organism>
<dbReference type="GO" id="GO:0003697">
    <property type="term" value="F:single-stranded DNA binding"/>
    <property type="evidence" value="ECO:0007669"/>
    <property type="project" value="InterPro"/>
</dbReference>
<evidence type="ECO:0000256" key="2">
    <source>
        <dbReference type="PROSITE-ProRule" id="PRU00252"/>
    </source>
</evidence>
<dbReference type="SUPFAM" id="SSF50249">
    <property type="entry name" value="Nucleic acid-binding proteins"/>
    <property type="match status" value="1"/>
</dbReference>
<dbReference type="STRING" id="1457154.CAPSK01_003075"/>
<dbReference type="InterPro" id="IPR012340">
    <property type="entry name" value="NA-bd_OB-fold"/>
</dbReference>
<sequence>MASVNKIFLVGNLGTDPETRQMPNGDAVANLRVAESECG</sequence>
<protein>
    <submittedName>
        <fullName evidence="3">Helix-destabilizing protein</fullName>
    </submittedName>
</protein>
<keyword evidence="1 2" id="KW-0238">DNA-binding</keyword>
<gene>
    <name evidence="3" type="primary">ssb</name>
    <name evidence="3" type="ORF">CAPSK01_003075</name>
</gene>
<dbReference type="AlphaFoldDB" id="A0A084XYT8"/>
<dbReference type="InterPro" id="IPR000424">
    <property type="entry name" value="Primosome_PriB/ssb"/>
</dbReference>
<dbReference type="Pfam" id="PF00436">
    <property type="entry name" value="SSB"/>
    <property type="match status" value="1"/>
</dbReference>
<dbReference type="PROSITE" id="PS50935">
    <property type="entry name" value="SSB"/>
    <property type="match status" value="1"/>
</dbReference>
<evidence type="ECO:0000313" key="4">
    <source>
        <dbReference type="Proteomes" id="UP000019812"/>
    </source>
</evidence>
<accession>A0A084XYT8</accession>
<proteinExistence type="predicted"/>
<evidence type="ECO:0000313" key="3">
    <source>
        <dbReference type="EMBL" id="KFB67632.1"/>
    </source>
</evidence>
<name>A0A084XYT8_9PROT</name>
<dbReference type="Gene3D" id="2.40.50.140">
    <property type="entry name" value="Nucleic acid-binding proteins"/>
    <property type="match status" value="1"/>
</dbReference>
<dbReference type="EMBL" id="JDSS02000027">
    <property type="protein sequence ID" value="KFB67632.1"/>
    <property type="molecule type" value="Genomic_DNA"/>
</dbReference>